<proteinExistence type="predicted"/>
<reference evidence="1 2" key="1">
    <citation type="submission" date="2019-02" db="EMBL/GenBank/DDBJ databases">
        <title>Deep-cultivation of Planctomycetes and their phenomic and genomic characterization uncovers novel biology.</title>
        <authorList>
            <person name="Wiegand S."/>
            <person name="Jogler M."/>
            <person name="Boedeker C."/>
            <person name="Pinto D."/>
            <person name="Vollmers J."/>
            <person name="Rivas-Marin E."/>
            <person name="Kohn T."/>
            <person name="Peeters S.H."/>
            <person name="Heuer A."/>
            <person name="Rast P."/>
            <person name="Oberbeckmann S."/>
            <person name="Bunk B."/>
            <person name="Jeske O."/>
            <person name="Meyerdierks A."/>
            <person name="Storesund J.E."/>
            <person name="Kallscheuer N."/>
            <person name="Luecker S."/>
            <person name="Lage O.M."/>
            <person name="Pohl T."/>
            <person name="Merkel B.J."/>
            <person name="Hornburger P."/>
            <person name="Mueller R.-W."/>
            <person name="Bruemmer F."/>
            <person name="Labrenz M."/>
            <person name="Spormann A.M."/>
            <person name="Op den Camp H."/>
            <person name="Overmann J."/>
            <person name="Amann R."/>
            <person name="Jetten M.S.M."/>
            <person name="Mascher T."/>
            <person name="Medema M.H."/>
            <person name="Devos D.P."/>
            <person name="Kaster A.-K."/>
            <person name="Ovreas L."/>
            <person name="Rohde M."/>
            <person name="Galperin M.Y."/>
            <person name="Jogler C."/>
        </authorList>
    </citation>
    <scope>NUCLEOTIDE SEQUENCE [LARGE SCALE GENOMIC DNA]</scope>
    <source>
        <strain evidence="1 2">Pan161</strain>
    </source>
</reference>
<keyword evidence="2" id="KW-1185">Reference proteome</keyword>
<protein>
    <submittedName>
        <fullName evidence="1">Uncharacterized protein</fullName>
    </submittedName>
</protein>
<dbReference type="EMBL" id="CP036343">
    <property type="protein sequence ID" value="QDT88433.1"/>
    <property type="molecule type" value="Genomic_DNA"/>
</dbReference>
<sequence>MNPNSNILDKQLARLADETTFEERFEILKTLVEYWHGEIQSEDGITENQLSNITIPTALKKWFLWAGKRKNIMSGQNFLLDPQVIDTSRNPFLFYHENQYSYQWATTLESEDPLVYGRVEESEPWLLQNLRLSEHLILTCLFEAILCHAKFGAATAWLAETEVDAFKQQIPALALPPWTWLTETRLFAGGGRFMCTMENGEDDGLAYYSVWLGAKTEEPLQSLKPLISGNWEYSSL</sequence>
<accession>A0A517V621</accession>
<dbReference type="RefSeq" id="WP_145223611.1">
    <property type="nucleotide sequence ID" value="NZ_CP036343.1"/>
</dbReference>
<dbReference type="AlphaFoldDB" id="A0A517V621"/>
<gene>
    <name evidence="1" type="ORF">Pan161_00490</name>
</gene>
<evidence type="ECO:0000313" key="2">
    <source>
        <dbReference type="Proteomes" id="UP000316855"/>
    </source>
</evidence>
<evidence type="ECO:0000313" key="1">
    <source>
        <dbReference type="EMBL" id="QDT88433.1"/>
    </source>
</evidence>
<name>A0A517V621_9PLAN</name>
<dbReference type="OrthoDB" id="515110at2"/>
<dbReference type="Proteomes" id="UP000316855">
    <property type="component" value="Chromosome"/>
</dbReference>
<dbReference type="KEGG" id="gax:Pan161_00490"/>
<organism evidence="1 2">
    <name type="scientific">Gimesia algae</name>
    <dbReference type="NCBI Taxonomy" id="2527971"/>
    <lineage>
        <taxon>Bacteria</taxon>
        <taxon>Pseudomonadati</taxon>
        <taxon>Planctomycetota</taxon>
        <taxon>Planctomycetia</taxon>
        <taxon>Planctomycetales</taxon>
        <taxon>Planctomycetaceae</taxon>
        <taxon>Gimesia</taxon>
    </lineage>
</organism>